<name>W1PWF8_AMBTC</name>
<reference evidence="2" key="1">
    <citation type="journal article" date="2013" name="Science">
        <title>The Amborella genome and the evolution of flowering plants.</title>
        <authorList>
            <consortium name="Amborella Genome Project"/>
        </authorList>
    </citation>
    <scope>NUCLEOTIDE SEQUENCE [LARGE SCALE GENOMIC DNA]</scope>
</reference>
<keyword evidence="2" id="KW-1185">Reference proteome</keyword>
<sequence length="116" mass="13034">MSLLTSTRRPSRSLKVVWLVRYSRRHSIGSARLPQYLRTKALSNTTKAIDSHLINSARLLRYLETRALIVASEVINSEVNGRRKEGVPFVHFNLHTSEAGYKAFNCARLSSIGGHA</sequence>
<protein>
    <submittedName>
        <fullName evidence="1">Uncharacterized protein</fullName>
    </submittedName>
</protein>
<evidence type="ECO:0000313" key="1">
    <source>
        <dbReference type="EMBL" id="ERN12184.1"/>
    </source>
</evidence>
<proteinExistence type="predicted"/>
<dbReference type="HOGENOM" id="CLU_2100154_0_0_1"/>
<evidence type="ECO:0000313" key="2">
    <source>
        <dbReference type="Proteomes" id="UP000017836"/>
    </source>
</evidence>
<gene>
    <name evidence="1" type="ORF">AMTR_s00034p00127720</name>
</gene>
<organism evidence="1 2">
    <name type="scientific">Amborella trichopoda</name>
    <dbReference type="NCBI Taxonomy" id="13333"/>
    <lineage>
        <taxon>Eukaryota</taxon>
        <taxon>Viridiplantae</taxon>
        <taxon>Streptophyta</taxon>
        <taxon>Embryophyta</taxon>
        <taxon>Tracheophyta</taxon>
        <taxon>Spermatophyta</taxon>
        <taxon>Magnoliopsida</taxon>
        <taxon>Amborellales</taxon>
        <taxon>Amborellaceae</taxon>
        <taxon>Amborella</taxon>
    </lineage>
</organism>
<accession>W1PWF8</accession>
<dbReference type="Proteomes" id="UP000017836">
    <property type="component" value="Unassembled WGS sequence"/>
</dbReference>
<dbReference type="Gramene" id="ERN12184">
    <property type="protein sequence ID" value="ERN12184"/>
    <property type="gene ID" value="AMTR_s00034p00127720"/>
</dbReference>
<dbReference type="EMBL" id="KI392616">
    <property type="protein sequence ID" value="ERN12184.1"/>
    <property type="molecule type" value="Genomic_DNA"/>
</dbReference>
<dbReference type="AlphaFoldDB" id="W1PWF8"/>